<comment type="caution">
    <text evidence="2">The sequence shown here is derived from an EMBL/GenBank/DDBJ whole genome shotgun (WGS) entry which is preliminary data.</text>
</comment>
<reference evidence="2" key="1">
    <citation type="submission" date="2023-07" db="EMBL/GenBank/DDBJ databases">
        <title>Chromosome-level genome assembly of Artemia franciscana.</title>
        <authorList>
            <person name="Jo E."/>
        </authorList>
    </citation>
    <scope>NUCLEOTIDE SEQUENCE</scope>
    <source>
        <tissue evidence="2">Whole body</tissue>
    </source>
</reference>
<name>A0AA88HF48_ARTSF</name>
<evidence type="ECO:0000313" key="2">
    <source>
        <dbReference type="EMBL" id="KAK2704297.1"/>
    </source>
</evidence>
<feature type="domain" description="Reverse transcriptase" evidence="1">
    <location>
        <begin position="12"/>
        <end position="180"/>
    </location>
</feature>
<dbReference type="InterPro" id="IPR000477">
    <property type="entry name" value="RT_dom"/>
</dbReference>
<sequence length="210" mass="23607">MEGILRDGIIEHVLENKLINPSQFGFLPRKGTMTALLEALNDWTEALESGKSVLTVFFDVEKAFDSVPRSELLNQLKIFNLAPSITTWIEDLLKSQSQQTRINGIFSEQSHIESSAIQGSTLGPTLFLLHINSATTGLSSPHKSMQRTQKIYCMYNSQDYVDILQRDINIFTSNLSNLDLKLNIMSCKVMWIGSPKDSCPPRLMIQDKLG</sequence>
<proteinExistence type="predicted"/>
<evidence type="ECO:0000259" key="1">
    <source>
        <dbReference type="Pfam" id="PF00078"/>
    </source>
</evidence>
<organism evidence="2 3">
    <name type="scientific">Artemia franciscana</name>
    <name type="common">Brine shrimp</name>
    <name type="synonym">Artemia sanfranciscana</name>
    <dbReference type="NCBI Taxonomy" id="6661"/>
    <lineage>
        <taxon>Eukaryota</taxon>
        <taxon>Metazoa</taxon>
        <taxon>Ecdysozoa</taxon>
        <taxon>Arthropoda</taxon>
        <taxon>Crustacea</taxon>
        <taxon>Branchiopoda</taxon>
        <taxon>Anostraca</taxon>
        <taxon>Artemiidae</taxon>
        <taxon>Artemia</taxon>
    </lineage>
</organism>
<protein>
    <recommendedName>
        <fullName evidence="1">Reverse transcriptase domain-containing protein</fullName>
    </recommendedName>
</protein>
<gene>
    <name evidence="2" type="ORF">QYM36_016629</name>
</gene>
<keyword evidence="3" id="KW-1185">Reference proteome</keyword>
<evidence type="ECO:0000313" key="3">
    <source>
        <dbReference type="Proteomes" id="UP001187531"/>
    </source>
</evidence>
<dbReference type="Pfam" id="PF00078">
    <property type="entry name" value="RVT_1"/>
    <property type="match status" value="1"/>
</dbReference>
<dbReference type="EMBL" id="JAVRJZ010000021">
    <property type="protein sequence ID" value="KAK2704297.1"/>
    <property type="molecule type" value="Genomic_DNA"/>
</dbReference>
<accession>A0AA88HF48</accession>
<dbReference type="PANTHER" id="PTHR33332">
    <property type="entry name" value="REVERSE TRANSCRIPTASE DOMAIN-CONTAINING PROTEIN"/>
    <property type="match status" value="1"/>
</dbReference>
<dbReference type="AlphaFoldDB" id="A0AA88HF48"/>
<dbReference type="Proteomes" id="UP001187531">
    <property type="component" value="Unassembled WGS sequence"/>
</dbReference>